<feature type="compositionally biased region" description="Polar residues" evidence="6">
    <location>
        <begin position="388"/>
        <end position="409"/>
    </location>
</feature>
<dbReference type="InterPro" id="IPR001471">
    <property type="entry name" value="AP2/ERF_dom"/>
</dbReference>
<gene>
    <name evidence="8" type="ORF">PCOAH_00041610</name>
</gene>
<evidence type="ECO:0000256" key="2">
    <source>
        <dbReference type="ARBA" id="ARBA00023015"/>
    </source>
</evidence>
<dbReference type="RefSeq" id="XP_019916110.1">
    <property type="nucleotide sequence ID" value="XM_020060949.1"/>
</dbReference>
<dbReference type="KEGG" id="pcot:PCOAH_00041610"/>
<dbReference type="EMBL" id="CP016250">
    <property type="protein sequence ID" value="ANQ09415.1"/>
    <property type="molecule type" value="Genomic_DNA"/>
</dbReference>
<evidence type="ECO:0000256" key="3">
    <source>
        <dbReference type="ARBA" id="ARBA00023125"/>
    </source>
</evidence>
<dbReference type="GO" id="GO:0003700">
    <property type="term" value="F:DNA-binding transcription factor activity"/>
    <property type="evidence" value="ECO:0007669"/>
    <property type="project" value="InterPro"/>
</dbReference>
<dbReference type="OrthoDB" id="333074at2759"/>
<keyword evidence="2" id="KW-0805">Transcription regulation</keyword>
<evidence type="ECO:0000256" key="4">
    <source>
        <dbReference type="ARBA" id="ARBA00023163"/>
    </source>
</evidence>
<keyword evidence="5" id="KW-0539">Nucleus</keyword>
<feature type="compositionally biased region" description="Basic and acidic residues" evidence="6">
    <location>
        <begin position="907"/>
        <end position="918"/>
    </location>
</feature>
<comment type="subcellular location">
    <subcellularLocation>
        <location evidence="1">Nucleus</location>
    </subcellularLocation>
</comment>
<feature type="compositionally biased region" description="Low complexity" evidence="6">
    <location>
        <begin position="2386"/>
        <end position="2399"/>
    </location>
</feature>
<keyword evidence="3" id="KW-0238">DNA-binding</keyword>
<feature type="compositionally biased region" description="Basic and acidic residues" evidence="6">
    <location>
        <begin position="1033"/>
        <end position="1057"/>
    </location>
</feature>
<proteinExistence type="predicted"/>
<feature type="region of interest" description="Disordered" evidence="6">
    <location>
        <begin position="3238"/>
        <end position="3293"/>
    </location>
</feature>
<feature type="compositionally biased region" description="Basic and acidic residues" evidence="6">
    <location>
        <begin position="3269"/>
        <end position="3279"/>
    </location>
</feature>
<feature type="compositionally biased region" description="Polar residues" evidence="6">
    <location>
        <begin position="165"/>
        <end position="180"/>
    </location>
</feature>
<feature type="region of interest" description="Disordered" evidence="6">
    <location>
        <begin position="1033"/>
        <end position="1096"/>
    </location>
</feature>
<feature type="compositionally biased region" description="Basic and acidic residues" evidence="6">
    <location>
        <begin position="1067"/>
        <end position="1088"/>
    </location>
</feature>
<feature type="compositionally biased region" description="Basic and acidic residues" evidence="6">
    <location>
        <begin position="439"/>
        <end position="455"/>
    </location>
</feature>
<feature type="region of interest" description="Disordered" evidence="6">
    <location>
        <begin position="2173"/>
        <end position="2217"/>
    </location>
</feature>
<evidence type="ECO:0000313" key="8">
    <source>
        <dbReference type="EMBL" id="ANQ09415.1"/>
    </source>
</evidence>
<dbReference type="VEuPathDB" id="PlasmoDB:PCOAH_00041610"/>
<feature type="region of interest" description="Disordered" evidence="6">
    <location>
        <begin position="1385"/>
        <end position="1411"/>
    </location>
</feature>
<feature type="region of interest" description="Disordered" evidence="6">
    <location>
        <begin position="150"/>
        <end position="180"/>
    </location>
</feature>
<feature type="compositionally biased region" description="Basic and acidic residues" evidence="6">
    <location>
        <begin position="2173"/>
        <end position="2182"/>
    </location>
</feature>
<feature type="region of interest" description="Disordered" evidence="6">
    <location>
        <begin position="388"/>
        <end position="410"/>
    </location>
</feature>
<dbReference type="GeneID" id="30910892"/>
<reference evidence="9" key="1">
    <citation type="submission" date="2016-06" db="EMBL/GenBank/DDBJ databases">
        <title>First high quality genome sequence of Plasmodium coatneyi using continuous long reads from single molecule, real-time sequencing.</title>
        <authorList>
            <person name="Chien J.-T."/>
            <person name="Pakala S.B."/>
            <person name="Geraldo J.A."/>
            <person name="Lapp S.A."/>
            <person name="Barnwell J.W."/>
            <person name="Kissinger J.C."/>
            <person name="Galinski M.R."/>
            <person name="Humphrey J.C."/>
        </authorList>
    </citation>
    <scope>NUCLEOTIDE SEQUENCE [LARGE SCALE GENOMIC DNA]</scope>
    <source>
        <strain evidence="9">Hackeri</strain>
    </source>
</reference>
<keyword evidence="4" id="KW-0804">Transcription</keyword>
<feature type="domain" description="AP2/ERF" evidence="7">
    <location>
        <begin position="2033"/>
        <end position="2082"/>
    </location>
</feature>
<name>A0A1B1E336_9APIC</name>
<dbReference type="Proteomes" id="UP000092716">
    <property type="component" value="Chromosome 12"/>
</dbReference>
<feature type="compositionally biased region" description="Basic and acidic residues" evidence="6">
    <location>
        <begin position="150"/>
        <end position="163"/>
    </location>
</feature>
<feature type="region of interest" description="Disordered" evidence="6">
    <location>
        <begin position="898"/>
        <end position="930"/>
    </location>
</feature>
<evidence type="ECO:0000256" key="5">
    <source>
        <dbReference type="ARBA" id="ARBA00023242"/>
    </source>
</evidence>
<dbReference type="Gene3D" id="1.20.5.2050">
    <property type="match status" value="3"/>
</dbReference>
<feature type="region of interest" description="Disordered" evidence="6">
    <location>
        <begin position="1170"/>
        <end position="1192"/>
    </location>
</feature>
<dbReference type="GO" id="GO:0005634">
    <property type="term" value="C:nucleus"/>
    <property type="evidence" value="ECO:0007669"/>
    <property type="project" value="UniProtKB-SubCell"/>
</dbReference>
<accession>A0A1B1E336</accession>
<organism evidence="8 9">
    <name type="scientific">Plasmodium coatneyi</name>
    <dbReference type="NCBI Taxonomy" id="208452"/>
    <lineage>
        <taxon>Eukaryota</taxon>
        <taxon>Sar</taxon>
        <taxon>Alveolata</taxon>
        <taxon>Apicomplexa</taxon>
        <taxon>Aconoidasida</taxon>
        <taxon>Haemosporida</taxon>
        <taxon>Plasmodiidae</taxon>
        <taxon>Plasmodium</taxon>
    </lineage>
</organism>
<keyword evidence="9" id="KW-1185">Reference proteome</keyword>
<evidence type="ECO:0000256" key="6">
    <source>
        <dbReference type="SAM" id="MobiDB-lite"/>
    </source>
</evidence>
<evidence type="ECO:0000313" key="9">
    <source>
        <dbReference type="Proteomes" id="UP000092716"/>
    </source>
</evidence>
<dbReference type="GO" id="GO:0003677">
    <property type="term" value="F:DNA binding"/>
    <property type="evidence" value="ECO:0007669"/>
    <property type="project" value="UniProtKB-KW"/>
</dbReference>
<evidence type="ECO:0000259" key="7">
    <source>
        <dbReference type="Pfam" id="PF00847"/>
    </source>
</evidence>
<feature type="compositionally biased region" description="Basic and acidic residues" evidence="6">
    <location>
        <begin position="2260"/>
        <end position="2271"/>
    </location>
</feature>
<feature type="region of interest" description="Disordered" evidence="6">
    <location>
        <begin position="2260"/>
        <end position="2279"/>
    </location>
</feature>
<dbReference type="Pfam" id="PF00847">
    <property type="entry name" value="AP2"/>
    <property type="match status" value="2"/>
</dbReference>
<sequence length="3596" mass="405398">MKERLNEGEEIIMHSGEEVHPSVSTKGQHIHEPTSFDKKAVNFNHMAHANYPFLLHTSDKGGSLEWNSQNAPYVNLASAYDPTMGLSISHPSGDKQSQIRQSNHESCMKSPMSNTPINTSNMAVTNGAGLNPNNGNFCTAMYSGGIPEKKESQKGYIGEDKNRSSKQNPLTPMKKNPTSVISYRNGMNTNRMRNATSGGSFTPNKNVQNGEADNLMIHQSRINHVQQDGLVGDKDETSTLLPVNNNSSDCLASMLSNGPEGYIQSVPTNYQMGWTCSNEWGEIQTQGVPPSVNNPNKQTYGISPLNSSTTSVPHNPCASHNFQFDKSSSANGGHLPSGVNFNNHPTSSLWYHPDGHHIGSRTNSIYLNGDMMKIPTSEDLHVIPPNGSTTSSGSYHVSGEGTNQINNPNGRKELLADQWRNEERLTKQANRTSYRIRRKVDSSRTGESYEMRSSEYEPTGQCHLQQGQPKFASSEGCIYPSGTPLINTCGSFPVRSTIREDDNFNTHMGSRQDGQPMGPPQGKIQFEEQMDNTYSIVKNPLTVNRMVRANNSTPVISNNLINSSCAPFVNNPVQNCQHLEERRFFPIKGNYCMGSIESPYPFGGNQMEDLSSFMKLYNNGNTEDDTEMSAWSTRGGYPQKEVLNSHMSNTKESHSSLIRSSGDGDATLHMCSSPGVNNMPQRSISSCSRQLSLLDSPNGVNNEQEETLQRQNMYDLYVQSLLNGVSGVTNPNGQRGERNDQLVLFNLKNMRSRITGKTPQMANNYLSYLDHYIASLRLLYNKLLSNRNLIFILAKEVFAPKRKRDKKKYSDDKAPTFDSKHSYVQELLAALLPQPPVFPPFEIWIYMGKKNASQLHKLHLTIYIIYQKIICNISNILLKINNDMVSYAGKNKFSKRNGTDSLNDYVNDNKGEGVKRSDSPFLSATKGEDPLGGFDSREYVAKREEGTFHVEDVDYLIDKADAVDSVNSIDAMCIPVEPERETIYNRRPSQMKENESNIHKGDIPRKCLFRIDQKLDMMMASIDNISKMMKLATKGDGRNSSKDPSVDSPDGENKPIDVGEDGNNIQQDEKSGLEKEGKMVKHAERVSEDISPSGCQSAHISINPKDGQIVAYDEVKSTDGPLLEKVTKLNYSNCLEKDNPVKLLNELKYELRNVYNEIRSLKRHHSYYLSSGNNGEEESSLELVNPNDDNGDDYGIPRDGSAVSNMKIKEADETCLLNDFLYSQSERSNPLVNAQTGDYYSCGSKKNEKKIKLKKQNELLNSLINSSICSNEQINKDIIYDLKYTDDIFKKLLFLCRNFYTNLSEYKDYALEPFQENEMGLTNLGHVNSFGYMDNQAFFPMKPLPPSGELPPRVDLPEGKDHPPMCKENGHIDPHSIEQVNGHPVKAEDDTSNVAPIIGSGGGDEDVNSGEETLLSDDQVGSTNLANYGRYTNLGGVCMYDASECSTTKSQDDLRGRNNPPWVELPMEKKEDKEGAHEVDSFFAKLDNQEELMEVCGETPQRVILQMGEMDNYAAAYNRGRNGDVLYSPFSKATNGDYAQMEVGFSSIADNVDDSGAVHAPAGTLFSTTQNGFNYSYPNEQHRGHAYSDIRSSFIRDTSHVNSEHPYVQRAIVSEGSVGSVGGPYVLVKDTEEITKQGTYMNNSYVQNDLGTAKNSSYLLSSAQNMYYPNEDNLPIGFENTEGQVRNDCAKYEPSVSNAYAVNTSGNMKIDDSSQRFSTPMTRCLNADGSYVRGDVMGNCLQVPHSVSHKNQQFGMFNCVAANRLAPTDTDLANHNGINGSVGYYTDESALPSMFTFQGVQNSFQNGAGKNDIRSDQFATNEATNNFTNSSDAGMINQFSHNDTPSMNMHHVDNVLHSKPTYRTTEEGNTFKDALNEGENFTEKIYSHNGNYFNNAELRDTIEDVSDNEVNSGGNPNLGEDENTFDEGSSYFLKNGVITSDLSDHWKVRSNFANNLNRVKSESWNGEDINVSNLKGEHIMRNNSPPDADISAVRPSDNQRMTNERGYNNFTNDANKSKLKKMLEITDKLIGKKYRGISYDPTRNGWSTFVYKNGVRRKKFFSSYKYGNLLAKKKSIEWRLKNLSPDSHAYVFSLKAKEEFNAILNDGYADINNLNCDSRDGENNGNSSNNRDILYVNAFINLFNSSSGGKKGEPDVPDEPLCRMDKSSYEECAEELTRKDAQDGNGPGSSEHAKSLGHANDKVGGDIDENTDGGNKGWNGGCGDARLNGCDEADGCLPPNGDLFAYENYCSILLNEEEASRSEPNGREAKNDPTCNNVQKDKVDNLNGAAGGEIPDQTAHFQIVNGQNEELTKFPHSNDVSAEHCAALPKEGIDPRLPIGDNYAVARCGNRKKRKRNILKGEGKNPIGEGEPDVTGTGENFRSTYAGRDASAGGCSDSSCSDPYGSDTRSCDDQLDGNRIDENFKRSMDSSLTHTMEGIHSPFEEEGNICKNGKIRYNNSEESLQYVKECISKNIHLKGFSCGSGGKDNNKVDTLYNNVGCYPDGNRLSSGQPLLNGVFPTSDGSVMKTFYPVECKSIPQEQLIGQIVNPEERQHMDGKEKNNLFSGEITPLVEGNSEMEKQVVFPSEETEGRSPNVLDCSMRGDSFRGTHENGSPNGTTEVGASHHEGDLFVKNKQASDKNCFLYKDTLLRYMNECTCTGEEEKNVFLHFLRLTPEWVLLELDQLEEKYHAYFRKKIESFYKAYLVKISNQNGNDLREVPEEGSCRSASGIPPRRNEYLRELQLIFDKKLNTLWTCMIFPIDFLYILNYKILRILKTLNKKKVQSAKQEKDKQLQCSLKGVSFIKYKSAWCFTYLDLDDKKKEKIFPINHYGFMEAKTLSILYRKSFVLHLSKMYTFLRNILSRHKLESTRSINISKLINPKSINQFIDYYKKYEEFLLCYGKILYFNESKNIFLSMKETTKKRDALNYVPPEMRHKMSGEIEPLNLITVTRNYFSKKSQMIKFPKGVVYLSGYFLWVLLFLNHNNKEVVISFSARKYSFETAKSRCFECYYFLLYKYKFRPINISGVIDLILETDLECKNYNLLDYEAEKIMPLDCLFYFFAPSNYVLQNGVIYKRLLLDQHNREGYLWREEYNSLFPSEYVSLDTFQRYEIEDDYFVATNEVDVPLNGCMESGAEVVTQDNLLNDAEAGAQRKYSPFEFPSLPQHQAACYTYHPIEHNEGNEYPAKKHHPSVDDLLLCDHMEQEKKDIPLYFTDDENGKMIRLKRGDRYLGRSFKRGNYTNWGDSPEEYHLGSDSGGDEEAAPEQAIKEEEKKTHGAYDPSGPNNEDITMCRREGEGMTSWGMHLTCGNSNVGSLHGGHNIEEEHQRGGNYPTVNGANRRGQNGQVSSDTIGSCHHEEGDYHLGKKEERNGDVIEQNLHTKEYINHEQTTQTNFINNAEYYRNILSKSIFHFFDNNIQDEYLKRNYDSLFNSEEEKNVVFKKISEKEEQVGVFLMLNCQWLSDSFVHNIHQIETKYADIYSFENYLNTREEVLNWKCEKNFIRDCGDIAKKCPRVIGVYYDTHTHAWVVSSTFNGKRRDKKFLVKTFGFLQARKMAIEYREKCQQQRALYRAKNVHGKRVSYVETDQMETNEQ</sequence>
<feature type="region of interest" description="Disordered" evidence="6">
    <location>
        <begin position="2357"/>
        <end position="2399"/>
    </location>
</feature>
<feature type="region of interest" description="Disordered" evidence="6">
    <location>
        <begin position="437"/>
        <end position="467"/>
    </location>
</feature>
<protein>
    <submittedName>
        <fullName evidence="8">Transcription factor with AP2 domain(S)</fullName>
    </submittedName>
</protein>
<feature type="compositionally biased region" description="Basic and acidic residues" evidence="6">
    <location>
        <begin position="2191"/>
        <end position="2205"/>
    </location>
</feature>
<evidence type="ECO:0000256" key="1">
    <source>
        <dbReference type="ARBA" id="ARBA00004123"/>
    </source>
</evidence>
<feature type="domain" description="AP2/ERF" evidence="7">
    <location>
        <begin position="3516"/>
        <end position="3565"/>
    </location>
</feature>